<dbReference type="EMBL" id="BLMI01000053">
    <property type="protein sequence ID" value="GFI40458.1"/>
    <property type="molecule type" value="Genomic_DNA"/>
</dbReference>
<sequence>MDNSNIGILWIVSYVDVAEILVKITLVSLYN</sequence>
<organism evidence="2 3">
    <name type="scientific">Thomasclavelia cocleata</name>
    <dbReference type="NCBI Taxonomy" id="69824"/>
    <lineage>
        <taxon>Bacteria</taxon>
        <taxon>Bacillati</taxon>
        <taxon>Bacillota</taxon>
        <taxon>Erysipelotrichia</taxon>
        <taxon>Erysipelotrichales</taxon>
        <taxon>Coprobacillaceae</taxon>
        <taxon>Thomasclavelia</taxon>
    </lineage>
</organism>
<dbReference type="Proteomes" id="UP000490821">
    <property type="component" value="Unassembled WGS sequence"/>
</dbReference>
<gene>
    <name evidence="2" type="ORF">IMSAGC017_00490</name>
</gene>
<proteinExistence type="predicted"/>
<keyword evidence="1" id="KW-0812">Transmembrane</keyword>
<protein>
    <submittedName>
        <fullName evidence="2">Uncharacterized protein</fullName>
    </submittedName>
</protein>
<accession>A0A829ZAP1</accession>
<comment type="caution">
    <text evidence="2">The sequence shown here is derived from an EMBL/GenBank/DDBJ whole genome shotgun (WGS) entry which is preliminary data.</text>
</comment>
<feature type="transmembrane region" description="Helical" evidence="1">
    <location>
        <begin position="6"/>
        <end position="30"/>
    </location>
</feature>
<keyword evidence="1" id="KW-0472">Membrane</keyword>
<evidence type="ECO:0000313" key="2">
    <source>
        <dbReference type="EMBL" id="GFI40458.1"/>
    </source>
</evidence>
<evidence type="ECO:0000313" key="3">
    <source>
        <dbReference type="Proteomes" id="UP000490821"/>
    </source>
</evidence>
<name>A0A829ZAP1_9FIRM</name>
<evidence type="ECO:0000256" key="1">
    <source>
        <dbReference type="SAM" id="Phobius"/>
    </source>
</evidence>
<keyword evidence="1" id="KW-1133">Transmembrane helix</keyword>
<dbReference type="AlphaFoldDB" id="A0A829ZAP1"/>
<reference evidence="2 3" key="1">
    <citation type="journal article" date="2020" name="Microbiome">
        <title>Single-cell genomics of uncultured bacteria reveals dietary fiber responders in the mouse gut microbiota.</title>
        <authorList>
            <person name="Chijiiwa R."/>
            <person name="Hosokawa M."/>
            <person name="Kogawa M."/>
            <person name="Nishikawa Y."/>
            <person name="Ide K."/>
            <person name="Sakanashi C."/>
            <person name="Takahashi K."/>
            <person name="Takeyama H."/>
        </authorList>
    </citation>
    <scope>NUCLEOTIDE SEQUENCE [LARGE SCALE GENOMIC DNA]</scope>
    <source>
        <strain evidence="2">IMSAGC_017</strain>
    </source>
</reference>